<protein>
    <submittedName>
        <fullName evidence="2">Expressed protein</fullName>
    </submittedName>
</protein>
<dbReference type="KEGG" id="cne:CNM00400"/>
<feature type="region of interest" description="Disordered" evidence="1">
    <location>
        <begin position="71"/>
        <end position="90"/>
    </location>
</feature>
<gene>
    <name evidence="2" type="ordered locus">CNM00400</name>
</gene>
<feature type="compositionally biased region" description="Polar residues" evidence="1">
    <location>
        <begin position="1"/>
        <end position="11"/>
    </location>
</feature>
<feature type="compositionally biased region" description="Acidic residues" evidence="1">
    <location>
        <begin position="522"/>
        <end position="531"/>
    </location>
</feature>
<sequence>MSTPSNRQVQQPRFFFPPTSVASSPATLNLGTSLALSRQTSRSSRHGHGQSEGSEHRRRVAYGREHLHSRSRSGILFGGETNSTGSLSSDGTELQIQEALSTSIILDKDQQVVAFQPRFQGRARTPSPNPTEMDIMDALADIHRGLYLGEEPLDQEGGNKSWEQKVGSLRKVIEQYFEGDCVYDTPLVRLTSRSSLLSHFSLLHLLSTLTLPSLTPSAVIRHARSLTSAFMLRLVNVTPREADPIPRFRKRDTFGERRFGARSRGGIGQGGAFGIEAAWLSLATMCAPTERDGEDGWWKVWEVRAECSEIGEMECYDGYRLAMIDHIISLHLLPSLTRPLPSEPTTPSFSSPSPLSTPSPSSAHLPGALHSLPAPTFVRRLVGTLASELDLVLKWKLPMTTVVEMNEVGKATYIRDIVDLRDAVETFVPFAKRFGWLTRSLTGIVSSVLGDIVVRSILPKREEMIETAINVETVETAYRASEYVVESPSREGSKTRISTQGGQKENSLGLQNLGRGSHMAPDVDDEALVTE</sequence>
<dbReference type="OrthoDB" id="9995831at2759"/>
<feature type="compositionally biased region" description="Polar residues" evidence="1">
    <location>
        <begin position="80"/>
        <end position="90"/>
    </location>
</feature>
<feature type="compositionally biased region" description="Polar residues" evidence="1">
    <location>
        <begin position="20"/>
        <end position="42"/>
    </location>
</feature>
<organism evidence="2 3">
    <name type="scientific">Cryptococcus deneoformans (strain JEC21 / ATCC MYA-565)</name>
    <name type="common">Cryptococcus neoformans var. neoformans serotype D</name>
    <dbReference type="NCBI Taxonomy" id="214684"/>
    <lineage>
        <taxon>Eukaryota</taxon>
        <taxon>Fungi</taxon>
        <taxon>Dikarya</taxon>
        <taxon>Basidiomycota</taxon>
        <taxon>Agaricomycotina</taxon>
        <taxon>Tremellomycetes</taxon>
        <taxon>Tremellales</taxon>
        <taxon>Cryptococcaceae</taxon>
        <taxon>Cryptococcus</taxon>
        <taxon>Cryptococcus neoformans species complex</taxon>
    </lineage>
</organism>
<dbReference type="VEuPathDB" id="FungiDB:CNM00400"/>
<dbReference type="STRING" id="214684.Q5K822"/>
<feature type="region of interest" description="Disordered" evidence="1">
    <location>
        <begin position="1"/>
        <end position="58"/>
    </location>
</feature>
<proteinExistence type="predicted"/>
<keyword evidence="3" id="KW-1185">Reference proteome</keyword>
<feature type="region of interest" description="Disordered" evidence="1">
    <location>
        <begin position="341"/>
        <end position="363"/>
    </location>
</feature>
<evidence type="ECO:0000313" key="2">
    <source>
        <dbReference type="EMBL" id="AAW46924.2"/>
    </source>
</evidence>
<accession>Q5K822</accession>
<evidence type="ECO:0000313" key="3">
    <source>
        <dbReference type="Proteomes" id="UP000002149"/>
    </source>
</evidence>
<evidence type="ECO:0000256" key="1">
    <source>
        <dbReference type="SAM" id="MobiDB-lite"/>
    </source>
</evidence>
<dbReference type="PaxDb" id="214684-Q5K822"/>
<feature type="region of interest" description="Disordered" evidence="1">
    <location>
        <begin position="485"/>
        <end position="531"/>
    </location>
</feature>
<dbReference type="InParanoid" id="Q5K822"/>
<dbReference type="RefSeq" id="XP_024513996.1">
    <property type="nucleotide sequence ID" value="XM_024658255.1"/>
</dbReference>
<dbReference type="Proteomes" id="UP000002149">
    <property type="component" value="Chromosome 13"/>
</dbReference>
<feature type="compositionally biased region" description="Polar residues" evidence="1">
    <location>
        <begin position="495"/>
        <end position="510"/>
    </location>
</feature>
<dbReference type="eggNOG" id="ENOG502RBBQ">
    <property type="taxonomic scope" value="Eukaryota"/>
</dbReference>
<name>Q5K822_CRYD1</name>
<dbReference type="EMBL" id="AE017353">
    <property type="protein sequence ID" value="AAW46924.2"/>
    <property type="molecule type" value="Genomic_DNA"/>
</dbReference>
<dbReference type="GeneID" id="3255196"/>
<reference evidence="2 3" key="1">
    <citation type="journal article" date="2005" name="Science">
        <title>The genome of the basidiomycetous yeast and human pathogen Cryptococcus neoformans.</title>
        <authorList>
            <person name="Loftus B.J."/>
            <person name="Fung E."/>
            <person name="Roncaglia P."/>
            <person name="Rowley D."/>
            <person name="Amedeo P."/>
            <person name="Bruno D."/>
            <person name="Vamathevan J."/>
            <person name="Miranda M."/>
            <person name="Anderson I.J."/>
            <person name="Fraser J.A."/>
            <person name="Allen J.E."/>
            <person name="Bosdet I.E."/>
            <person name="Brent M.R."/>
            <person name="Chiu R."/>
            <person name="Doering T.L."/>
            <person name="Donlin M.J."/>
            <person name="D'Souza C.A."/>
            <person name="Fox D.S."/>
            <person name="Grinberg V."/>
            <person name="Fu J."/>
            <person name="Fukushima M."/>
            <person name="Haas B.J."/>
            <person name="Huang J.C."/>
            <person name="Janbon G."/>
            <person name="Jones S.J."/>
            <person name="Koo H.L."/>
            <person name="Krzywinski M.I."/>
            <person name="Kwon-Chung J.K."/>
            <person name="Lengeler K.B."/>
            <person name="Maiti R."/>
            <person name="Marra M.A."/>
            <person name="Marra R.E."/>
            <person name="Mathewson C.A."/>
            <person name="Mitchell T.G."/>
            <person name="Pertea M."/>
            <person name="Riggs F.R."/>
            <person name="Salzberg S.L."/>
            <person name="Schein J.E."/>
            <person name="Shvartsbeyn A."/>
            <person name="Shin H."/>
            <person name="Shumway M."/>
            <person name="Specht C.A."/>
            <person name="Suh B.B."/>
            <person name="Tenney A."/>
            <person name="Utterback T.R."/>
            <person name="Wickes B.L."/>
            <person name="Wortman J.R."/>
            <person name="Wye N.H."/>
            <person name="Kronstad J.W."/>
            <person name="Lodge J.K."/>
            <person name="Heitman J."/>
            <person name="Davis R.W."/>
            <person name="Fraser C.M."/>
            <person name="Hyman R.W."/>
        </authorList>
    </citation>
    <scope>NUCLEOTIDE SEQUENCE [LARGE SCALE GENOMIC DNA]</scope>
    <source>
        <strain evidence="3">JEC21 / ATCC MYA-565</strain>
    </source>
</reference>
<dbReference type="AlphaFoldDB" id="Q5K822"/>
<dbReference type="HOGENOM" id="CLU_511922_0_0_1"/>